<evidence type="ECO:0000313" key="2">
    <source>
        <dbReference type="Proteomes" id="UP000326799"/>
    </source>
</evidence>
<evidence type="ECO:0000313" key="1">
    <source>
        <dbReference type="EMBL" id="KAB8213466.1"/>
    </source>
</evidence>
<gene>
    <name evidence="1" type="ORF">BDV33DRAFT_60580</name>
</gene>
<reference evidence="1 2" key="1">
    <citation type="submission" date="2019-04" db="EMBL/GenBank/DDBJ databases">
        <title>Fungal friends and foes A comparative genomics study of 23 Aspergillus species from section Flavi.</title>
        <authorList>
            <consortium name="DOE Joint Genome Institute"/>
            <person name="Kjaerbolling I."/>
            <person name="Vesth T.C."/>
            <person name="Frisvad J.C."/>
            <person name="Nybo J.L."/>
            <person name="Theobald S."/>
            <person name="Kildgaard S."/>
            <person name="Petersen T.I."/>
            <person name="Kuo A."/>
            <person name="Sato A."/>
            <person name="Lyhne E.K."/>
            <person name="Kogle M.E."/>
            <person name="Wiebenga A."/>
            <person name="Kun R.S."/>
            <person name="Lubbers R.J."/>
            <person name="Makela M.R."/>
            <person name="Barry K."/>
            <person name="Chovatia M."/>
            <person name="Clum A."/>
            <person name="Daum C."/>
            <person name="Haridas S."/>
            <person name="He G."/>
            <person name="LaButti K."/>
            <person name="Lipzen A."/>
            <person name="Mondo S."/>
            <person name="Pangilinan J."/>
            <person name="Riley R."/>
            <person name="Salamov A."/>
            <person name="Simmons B.A."/>
            <person name="Magnuson J.K."/>
            <person name="Henrissat B."/>
            <person name="Mortensen U.H."/>
            <person name="Larsen T.O."/>
            <person name="De vries R.P."/>
            <person name="Grigoriev I.V."/>
            <person name="Machida M."/>
            <person name="Baker S.E."/>
            <person name="Andersen M.R."/>
        </authorList>
    </citation>
    <scope>NUCLEOTIDE SEQUENCE [LARGE SCALE GENOMIC DNA]</scope>
    <source>
        <strain evidence="1 2">CBS 126849</strain>
    </source>
</reference>
<dbReference type="AlphaFoldDB" id="A0A5N6E7C2"/>
<dbReference type="EMBL" id="ML733607">
    <property type="protein sequence ID" value="KAB8213466.1"/>
    <property type="molecule type" value="Genomic_DNA"/>
</dbReference>
<organism evidence="1 2">
    <name type="scientific">Aspergillus novoparasiticus</name>
    <dbReference type="NCBI Taxonomy" id="986946"/>
    <lineage>
        <taxon>Eukaryota</taxon>
        <taxon>Fungi</taxon>
        <taxon>Dikarya</taxon>
        <taxon>Ascomycota</taxon>
        <taxon>Pezizomycotina</taxon>
        <taxon>Eurotiomycetes</taxon>
        <taxon>Eurotiomycetidae</taxon>
        <taxon>Eurotiales</taxon>
        <taxon>Aspergillaceae</taxon>
        <taxon>Aspergillus</taxon>
        <taxon>Aspergillus subgen. Circumdati</taxon>
    </lineage>
</organism>
<name>A0A5N6E7C2_9EURO</name>
<keyword evidence="2" id="KW-1185">Reference proteome</keyword>
<accession>A0A5N6E7C2</accession>
<dbReference type="Proteomes" id="UP000326799">
    <property type="component" value="Unassembled WGS sequence"/>
</dbReference>
<protein>
    <submittedName>
        <fullName evidence="1">Uncharacterized protein</fullName>
    </submittedName>
</protein>
<proteinExistence type="predicted"/>
<sequence>MATEYRKSIENRVEGKKDKKFYVGHSHVAQAMRIFANTESECMSFLNLTPFRFHMITLILLTSSSIVQMRMKPHNGGLTYHSPHHHCRFFHPYAVKISRSGSLIIAAVRSGDSIGTCPASTSLLIQSMFRIAHLPSLQVEGTIFVHLFAQSSC</sequence>